<evidence type="ECO:0000313" key="3">
    <source>
        <dbReference type="EMBL" id="WOH38390.1"/>
    </source>
</evidence>
<feature type="chain" id="PRO_5046959977" description="Tetratricopeptide repeat protein" evidence="2">
    <location>
        <begin position="23"/>
        <end position="394"/>
    </location>
</feature>
<evidence type="ECO:0008006" key="5">
    <source>
        <dbReference type="Google" id="ProtNLM"/>
    </source>
</evidence>
<dbReference type="Pfam" id="PF13181">
    <property type="entry name" value="TPR_8"/>
    <property type="match status" value="1"/>
</dbReference>
<reference evidence="3 4" key="1">
    <citation type="submission" date="2023-09" db="EMBL/GenBank/DDBJ databases">
        <authorList>
            <person name="Qi X."/>
        </authorList>
    </citation>
    <scope>NUCLEOTIDE SEQUENCE [LARGE SCALE GENOMIC DNA]</scope>
    <source>
        <strain evidence="3 4">S1-1</strain>
    </source>
</reference>
<gene>
    <name evidence="3" type="ORF">RI844_03915</name>
</gene>
<dbReference type="EMBL" id="CP136600">
    <property type="protein sequence ID" value="WOH38390.1"/>
    <property type="molecule type" value="Genomic_DNA"/>
</dbReference>
<dbReference type="InterPro" id="IPR011990">
    <property type="entry name" value="TPR-like_helical_dom_sf"/>
</dbReference>
<dbReference type="Proteomes" id="UP001301442">
    <property type="component" value="Chromosome"/>
</dbReference>
<evidence type="ECO:0000313" key="4">
    <source>
        <dbReference type="Proteomes" id="UP001301442"/>
    </source>
</evidence>
<dbReference type="SUPFAM" id="SSF48452">
    <property type="entry name" value="TPR-like"/>
    <property type="match status" value="1"/>
</dbReference>
<evidence type="ECO:0000256" key="2">
    <source>
        <dbReference type="SAM" id="SignalP"/>
    </source>
</evidence>
<dbReference type="SMART" id="SM00028">
    <property type="entry name" value="TPR"/>
    <property type="match status" value="5"/>
</dbReference>
<keyword evidence="1" id="KW-0802">TPR repeat</keyword>
<dbReference type="PROSITE" id="PS50005">
    <property type="entry name" value="TPR"/>
    <property type="match status" value="1"/>
</dbReference>
<organism evidence="3 4">
    <name type="scientific">Thalassotalea fonticola</name>
    <dbReference type="NCBI Taxonomy" id="3065649"/>
    <lineage>
        <taxon>Bacteria</taxon>
        <taxon>Pseudomonadati</taxon>
        <taxon>Pseudomonadota</taxon>
        <taxon>Gammaproteobacteria</taxon>
        <taxon>Alteromonadales</taxon>
        <taxon>Colwelliaceae</taxon>
        <taxon>Thalassotalea</taxon>
    </lineage>
</organism>
<dbReference type="InterPro" id="IPR019734">
    <property type="entry name" value="TPR_rpt"/>
</dbReference>
<keyword evidence="2" id="KW-0732">Signal</keyword>
<proteinExistence type="predicted"/>
<protein>
    <recommendedName>
        <fullName evidence="5">Tetratricopeptide repeat protein</fullName>
    </recommendedName>
</protein>
<feature type="repeat" description="TPR" evidence="1">
    <location>
        <begin position="209"/>
        <end position="242"/>
    </location>
</feature>
<dbReference type="RefSeq" id="WP_348397160.1">
    <property type="nucleotide sequence ID" value="NZ_CP136600.1"/>
</dbReference>
<accession>A0ABZ0GRU2</accession>
<sequence>MTINIKLTVLFMVFSFSMLLSACSSHPEQATLVDIDTSNLLYDDAFPTHSNFSIETEKQIYALDDVMQKFVSSRLLHEEDPYKRARLLLKKLFHRSPEDLRYQNGANLTAQQAFHQNTANCLSLTILAYTLAKKANLKIEFQEVLIPEYWVRDGNYNLLTGHVNIKVVGNLKTTNTIVWGNKETVIDFDPYNVKKHFPKNLISKSRVTAMFYNNKGAQALVRSEYDLAYAYFKASIEQEPNFSPVWGNLGLLYKTVGLKGYGEQAYFASVNFNYKNYNAWNNLAILMSEQNRHEEAKQIYSFIHKARMKNPYYHALLGEEAYYNGDYKVAIEHYKKAKSMTDKEHEFYFGLAKSFYKLGNYKKSEFYLLKAKRYANFKDIEDKYQHKLNLLSRL</sequence>
<dbReference type="PROSITE" id="PS51257">
    <property type="entry name" value="PROKAR_LIPOPROTEIN"/>
    <property type="match status" value="1"/>
</dbReference>
<feature type="signal peptide" evidence="2">
    <location>
        <begin position="1"/>
        <end position="22"/>
    </location>
</feature>
<keyword evidence="4" id="KW-1185">Reference proteome</keyword>
<name>A0ABZ0GRU2_9GAMM</name>
<evidence type="ECO:0000256" key="1">
    <source>
        <dbReference type="PROSITE-ProRule" id="PRU00339"/>
    </source>
</evidence>
<dbReference type="Gene3D" id="1.25.40.10">
    <property type="entry name" value="Tetratricopeptide repeat domain"/>
    <property type="match status" value="2"/>
</dbReference>